<protein>
    <submittedName>
        <fullName evidence="2">Acyl carrier protein</fullName>
    </submittedName>
</protein>
<dbReference type="InterPro" id="IPR036736">
    <property type="entry name" value="ACP-like_sf"/>
</dbReference>
<accession>A0ABX0RD95</accession>
<evidence type="ECO:0000313" key="3">
    <source>
        <dbReference type="Proteomes" id="UP001515683"/>
    </source>
</evidence>
<dbReference type="Gene3D" id="1.10.1200.10">
    <property type="entry name" value="ACP-like"/>
    <property type="match status" value="1"/>
</dbReference>
<evidence type="ECO:0000259" key="1">
    <source>
        <dbReference type="PROSITE" id="PS50075"/>
    </source>
</evidence>
<dbReference type="Proteomes" id="UP001515683">
    <property type="component" value="Unassembled WGS sequence"/>
</dbReference>
<proteinExistence type="predicted"/>
<name>A0ABX0RD95_9GAMM</name>
<feature type="domain" description="Carrier" evidence="1">
    <location>
        <begin position="4"/>
        <end position="81"/>
    </location>
</feature>
<gene>
    <name evidence="2" type="ORF">F3J40_08610</name>
</gene>
<organism evidence="2 3">
    <name type="scientific">Candidatus Pantoea multigeneris</name>
    <dbReference type="NCBI Taxonomy" id="2608357"/>
    <lineage>
        <taxon>Bacteria</taxon>
        <taxon>Pseudomonadati</taxon>
        <taxon>Pseudomonadota</taxon>
        <taxon>Gammaproteobacteria</taxon>
        <taxon>Enterobacterales</taxon>
        <taxon>Erwiniaceae</taxon>
        <taxon>Pantoea</taxon>
    </lineage>
</organism>
<sequence>MDQKDILTVVLDIINNIKNTGFTPEVVDVEAFLGGELGVDSVEMLEAWYEIEKTLNIKVNDSEKRAIYTLDDLIDAIQAHLPAEAVKF</sequence>
<reference evidence="2 3" key="1">
    <citation type="journal article" date="2019" name="bioRxiv">
        <title>Bacteria contribute to plant secondary compound degradation in a generalist herbivore system.</title>
        <authorList>
            <person name="Francoeur C.B."/>
            <person name="Khadempour L."/>
            <person name="Moreira-Soto R.D."/>
            <person name="Gotting K."/>
            <person name="Book A.J."/>
            <person name="Pinto-Tomas A.A."/>
            <person name="Keefover-Ring K."/>
            <person name="Currie C.R."/>
        </authorList>
    </citation>
    <scope>NUCLEOTIDE SEQUENCE [LARGE SCALE GENOMIC DNA]</scope>
    <source>
        <strain evidence="2">Acro-835</strain>
    </source>
</reference>
<dbReference type="RefSeq" id="WP_167013713.1">
    <property type="nucleotide sequence ID" value="NZ_VWXF01000002.1"/>
</dbReference>
<dbReference type="EMBL" id="VWXF01000002">
    <property type="protein sequence ID" value="NIF21654.1"/>
    <property type="molecule type" value="Genomic_DNA"/>
</dbReference>
<comment type="caution">
    <text evidence="2">The sequence shown here is derived from an EMBL/GenBank/DDBJ whole genome shotgun (WGS) entry which is preliminary data.</text>
</comment>
<evidence type="ECO:0000313" key="2">
    <source>
        <dbReference type="EMBL" id="NIF21654.1"/>
    </source>
</evidence>
<keyword evidence="3" id="KW-1185">Reference proteome</keyword>
<dbReference type="PROSITE" id="PS50075">
    <property type="entry name" value="CARRIER"/>
    <property type="match status" value="1"/>
</dbReference>
<dbReference type="SUPFAM" id="SSF47336">
    <property type="entry name" value="ACP-like"/>
    <property type="match status" value="1"/>
</dbReference>
<dbReference type="InterPro" id="IPR009081">
    <property type="entry name" value="PP-bd_ACP"/>
</dbReference>